<feature type="domain" description="Peptidase S8/S53" evidence="3">
    <location>
        <begin position="113"/>
        <end position="333"/>
    </location>
</feature>
<dbReference type="Gene3D" id="2.60.120.380">
    <property type="match status" value="1"/>
</dbReference>
<sequence>MTLSVTCIDSTVFKQKYAAQGHLLYHYPATHAFRIRTTYAVAREMAEDANIVFIDIQQAPRTEAGAEYADQSYNRIKKAHRHFPDVRGEGVSVSIREQRFDTASIDFANRSFETPLSSSFMSQHATTMATLVAGGGNTAPSAKGVAPAASITSANFENLLPDPDAVFIEHNIRLQNHSYGVAIENYYGNEAAAYDQQSAANPALMHVFSVGNLGAQSPDHGTYAGMEQANLSGNFKQAKNPLVINAVDTTYTVNAANSRGPAYDGRLKPELTAFGQDGTSDACALATGVTALLQDAYYQVYDTYPSAALLKAVLIASADDAGQKGIDFTYGYGSINADQALQTVYAQQIHTITLRSQQPQTVPITVPPHTVALQVAVTWTDPAAQPGSTQALVNNVDAYLSYAGNTWYPWVLSTYPHADSLAAPATRKKDSLNTVEYITLTAPPAGQYDLVVTAPTHTESQTVAVAYWLEETIAFQWDYPVTAETLHAGQKIKLLWKSQSTLPGMLSLQLDNGEWNVVQQNVSLHEPFSWQVPDTLATARLKMTLGTEEYLSGEFRIAAQPRMKVAFHCTDDFALAWSPIPGAQQYELYTLGERYLEKKLVTADTLVVLSKTSSKRFFAVAPVKGNTSFLKSETIDYTLQGVQCYINLFEAIRYDAGQVRIQLNLSTFAGIDHITVYKTTTAEPQRVFATHAMDRSVDFQWFDDQLVAGTMQYQAEVVLKDGTIILSDPSAITIETKGKATLFPNPVPPGEPLHILSEGAGFRIVIFNNTGSVIHSQTLAEILDVINLQEVRPGLYLYQFRDPAGKMVDCGTFVRL</sequence>
<dbReference type="InterPro" id="IPR000209">
    <property type="entry name" value="Peptidase_S8/S53_dom"/>
</dbReference>
<dbReference type="PANTHER" id="PTHR43399:SF4">
    <property type="entry name" value="CELL WALL-ASSOCIATED PROTEASE"/>
    <property type="match status" value="1"/>
</dbReference>
<dbReference type="EMBL" id="JAHESC010000055">
    <property type="protein sequence ID" value="MBT1690093.1"/>
    <property type="molecule type" value="Genomic_DNA"/>
</dbReference>
<dbReference type="InterPro" id="IPR036852">
    <property type="entry name" value="Peptidase_S8/S53_dom_sf"/>
</dbReference>
<evidence type="ECO:0000259" key="3">
    <source>
        <dbReference type="Pfam" id="PF00082"/>
    </source>
</evidence>
<gene>
    <name evidence="4" type="ORF">KK078_26245</name>
</gene>
<organism evidence="4 5">
    <name type="scientific">Dawidia soli</name>
    <dbReference type="NCBI Taxonomy" id="2782352"/>
    <lineage>
        <taxon>Bacteria</taxon>
        <taxon>Pseudomonadati</taxon>
        <taxon>Bacteroidota</taxon>
        <taxon>Cytophagia</taxon>
        <taxon>Cytophagales</taxon>
        <taxon>Chryseotaleaceae</taxon>
        <taxon>Dawidia</taxon>
    </lineage>
</organism>
<proteinExistence type="inferred from homology"/>
<dbReference type="SUPFAM" id="SSF52743">
    <property type="entry name" value="Subtilisin-like"/>
    <property type="match status" value="1"/>
</dbReference>
<dbReference type="InterPro" id="IPR008979">
    <property type="entry name" value="Galactose-bd-like_sf"/>
</dbReference>
<dbReference type="Pfam" id="PF00082">
    <property type="entry name" value="Peptidase_S8"/>
    <property type="match status" value="1"/>
</dbReference>
<dbReference type="SUPFAM" id="SSF49785">
    <property type="entry name" value="Galactose-binding domain-like"/>
    <property type="match status" value="1"/>
</dbReference>
<evidence type="ECO:0000256" key="2">
    <source>
        <dbReference type="PROSITE-ProRule" id="PRU01240"/>
    </source>
</evidence>
<name>A0AAP2DDL9_9BACT</name>
<reference evidence="4 5" key="1">
    <citation type="submission" date="2021-05" db="EMBL/GenBank/DDBJ databases">
        <title>A Polyphasic approach of four new species of the genus Ohtaekwangia: Ohtaekwangia histidinii sp. nov., Ohtaekwangia cretensis sp. nov., Ohtaekwangia indiensis sp. nov., Ohtaekwangia reichenbachii sp. nov. from diverse environment.</title>
        <authorList>
            <person name="Octaviana S."/>
        </authorList>
    </citation>
    <scope>NUCLEOTIDE SEQUENCE [LARGE SCALE GENOMIC DNA]</scope>
    <source>
        <strain evidence="4 5">PWU37</strain>
    </source>
</reference>
<dbReference type="GO" id="GO:0006508">
    <property type="term" value="P:proteolysis"/>
    <property type="evidence" value="ECO:0007669"/>
    <property type="project" value="InterPro"/>
</dbReference>
<protein>
    <submittedName>
        <fullName evidence="4">S8 family peptidase</fullName>
    </submittedName>
</protein>
<accession>A0AAP2DDL9</accession>
<evidence type="ECO:0000256" key="1">
    <source>
        <dbReference type="ARBA" id="ARBA00011073"/>
    </source>
</evidence>
<dbReference type="AlphaFoldDB" id="A0AAP2DDL9"/>
<comment type="caution">
    <text evidence="4">The sequence shown here is derived from an EMBL/GenBank/DDBJ whole genome shotgun (WGS) entry which is preliminary data.</text>
</comment>
<dbReference type="Gene3D" id="3.40.50.200">
    <property type="entry name" value="Peptidase S8/S53 domain"/>
    <property type="match status" value="1"/>
</dbReference>
<dbReference type="PANTHER" id="PTHR43399">
    <property type="entry name" value="SUBTILISIN-RELATED"/>
    <property type="match status" value="1"/>
</dbReference>
<evidence type="ECO:0000313" key="5">
    <source>
        <dbReference type="Proteomes" id="UP001319180"/>
    </source>
</evidence>
<dbReference type="GO" id="GO:0004252">
    <property type="term" value="F:serine-type endopeptidase activity"/>
    <property type="evidence" value="ECO:0007669"/>
    <property type="project" value="InterPro"/>
</dbReference>
<comment type="caution">
    <text evidence="2">Lacks conserved residue(s) required for the propagation of feature annotation.</text>
</comment>
<comment type="similarity">
    <text evidence="1 2">Belongs to the peptidase S8 family.</text>
</comment>
<keyword evidence="5" id="KW-1185">Reference proteome</keyword>
<dbReference type="RefSeq" id="WP_254093312.1">
    <property type="nucleotide sequence ID" value="NZ_JAHESC010000055.1"/>
</dbReference>
<evidence type="ECO:0000313" key="4">
    <source>
        <dbReference type="EMBL" id="MBT1690093.1"/>
    </source>
</evidence>
<dbReference type="Proteomes" id="UP001319180">
    <property type="component" value="Unassembled WGS sequence"/>
</dbReference>
<dbReference type="InterPro" id="IPR051048">
    <property type="entry name" value="Peptidase_S8/S53_subtilisin"/>
</dbReference>
<dbReference type="PROSITE" id="PS51892">
    <property type="entry name" value="SUBTILASE"/>
    <property type="match status" value="1"/>
</dbReference>